<gene>
    <name evidence="1" type="ORF">BRAFLDRAFT_96944</name>
</gene>
<dbReference type="AlphaFoldDB" id="C3YSC8"/>
<organism>
    <name type="scientific">Branchiostoma floridae</name>
    <name type="common">Florida lancelet</name>
    <name type="synonym">Amphioxus</name>
    <dbReference type="NCBI Taxonomy" id="7739"/>
    <lineage>
        <taxon>Eukaryota</taxon>
        <taxon>Metazoa</taxon>
        <taxon>Chordata</taxon>
        <taxon>Cephalochordata</taxon>
        <taxon>Leptocardii</taxon>
        <taxon>Amphioxiformes</taxon>
        <taxon>Branchiostomatidae</taxon>
        <taxon>Branchiostoma</taxon>
    </lineage>
</organism>
<name>C3YSC8_BRAFL</name>
<protein>
    <submittedName>
        <fullName evidence="1">Uncharacterized protein</fullName>
    </submittedName>
</protein>
<evidence type="ECO:0000313" key="1">
    <source>
        <dbReference type="EMBL" id="EEN57033.1"/>
    </source>
</evidence>
<reference evidence="1" key="1">
    <citation type="journal article" date="2008" name="Nature">
        <title>The amphioxus genome and the evolution of the chordate karyotype.</title>
        <authorList>
            <consortium name="US DOE Joint Genome Institute (JGI-PGF)"/>
            <person name="Putnam N.H."/>
            <person name="Butts T."/>
            <person name="Ferrier D.E.K."/>
            <person name="Furlong R.F."/>
            <person name="Hellsten U."/>
            <person name="Kawashima T."/>
            <person name="Robinson-Rechavi M."/>
            <person name="Shoguchi E."/>
            <person name="Terry A."/>
            <person name="Yu J.-K."/>
            <person name="Benito-Gutierrez E.L."/>
            <person name="Dubchak I."/>
            <person name="Garcia-Fernandez J."/>
            <person name="Gibson-Brown J.J."/>
            <person name="Grigoriev I.V."/>
            <person name="Horton A.C."/>
            <person name="de Jong P.J."/>
            <person name="Jurka J."/>
            <person name="Kapitonov V.V."/>
            <person name="Kohara Y."/>
            <person name="Kuroki Y."/>
            <person name="Lindquist E."/>
            <person name="Lucas S."/>
            <person name="Osoegawa K."/>
            <person name="Pennacchio L.A."/>
            <person name="Salamov A.A."/>
            <person name="Satou Y."/>
            <person name="Sauka-Spengler T."/>
            <person name="Schmutz J."/>
            <person name="Shin-I T."/>
            <person name="Toyoda A."/>
            <person name="Bronner-Fraser M."/>
            <person name="Fujiyama A."/>
            <person name="Holland L.Z."/>
            <person name="Holland P.W.H."/>
            <person name="Satoh N."/>
            <person name="Rokhsar D.S."/>
        </authorList>
    </citation>
    <scope>NUCLEOTIDE SEQUENCE [LARGE SCALE GENOMIC DNA]</scope>
    <source>
        <strain evidence="1">S238N-H82</strain>
        <tissue evidence="1">Testes</tissue>
    </source>
</reference>
<dbReference type="InParanoid" id="C3YSC8"/>
<accession>C3YSC8</accession>
<proteinExistence type="predicted"/>
<dbReference type="EMBL" id="GG666548">
    <property type="protein sequence ID" value="EEN57033.1"/>
    <property type="molecule type" value="Genomic_DNA"/>
</dbReference>
<sequence length="145" mass="16978">MSESGDAPPPLLPELKRQDLELLRWLAVSHHGMFSRHAPLPRYYFRRSTKHLPDFDTIGMILAKSSLRPAWLDSVRPDGSLFYLEPYRDGGTTGLPPLVMPERRRVRFSTSSNHKDTRDRGMDCSRAKLKWWSFHHRSRDRKTHV</sequence>